<dbReference type="Proteomes" id="UP000021369">
    <property type="component" value="Unassembled WGS sequence"/>
</dbReference>
<dbReference type="OrthoDB" id="1819841at2"/>
<sequence length="176" mass="19616">MLHYKILSYGNDYDWGLLVGLISLRDENEIDRQFEKRLNSLEKEEPFADDMSARLMAELDNSRRTGEYAVITPKGKGCITCLASSIKFGLMVLDSEKDGQPVITKAGAVNGRVLEWLSERGEHTLVLTDNECGSLREVLSLVGNGMADLEYQGQIYSAYSIRECMEVLAPLMENGA</sequence>
<evidence type="ECO:0000313" key="2">
    <source>
        <dbReference type="Proteomes" id="UP000021369"/>
    </source>
</evidence>
<proteinExistence type="predicted"/>
<dbReference type="AlphaFoldDB" id="A0A011WUP6"/>
<comment type="caution">
    <text evidence="1">The sequence shown here is derived from an EMBL/GenBank/DDBJ whole genome shotgun (WGS) entry which is preliminary data.</text>
</comment>
<organism evidence="1 2">
    <name type="scientific">Ruminococcus albus SY3</name>
    <dbReference type="NCBI Taxonomy" id="1341156"/>
    <lineage>
        <taxon>Bacteria</taxon>
        <taxon>Bacillati</taxon>
        <taxon>Bacillota</taxon>
        <taxon>Clostridia</taxon>
        <taxon>Eubacteriales</taxon>
        <taxon>Oscillospiraceae</taxon>
        <taxon>Ruminococcus</taxon>
    </lineage>
</organism>
<dbReference type="PATRIC" id="fig|1341156.4.peg.381"/>
<name>A0A011WUP6_RUMAL</name>
<reference evidence="1 2" key="1">
    <citation type="submission" date="2013-06" db="EMBL/GenBank/DDBJ databases">
        <title>Rumen cellulosomics: divergent fiber-degrading strategies revealed by comparative genome-wide analysis of six Ruminococcal strains.</title>
        <authorList>
            <person name="Dassa B."/>
            <person name="Borovok I."/>
            <person name="Lamed R."/>
            <person name="Flint H."/>
            <person name="Yeoman C.J."/>
            <person name="White B."/>
            <person name="Bayer E.A."/>
        </authorList>
    </citation>
    <scope>NUCLEOTIDE SEQUENCE [LARGE SCALE GENOMIC DNA]</scope>
    <source>
        <strain evidence="1 2">SY3</strain>
    </source>
</reference>
<gene>
    <name evidence="1" type="ORF">RASY3_03300</name>
</gene>
<dbReference type="RefSeq" id="WP_037285037.1">
    <property type="nucleotide sequence ID" value="NZ_JEOB01000001.1"/>
</dbReference>
<evidence type="ECO:0000313" key="1">
    <source>
        <dbReference type="EMBL" id="EXM40750.1"/>
    </source>
</evidence>
<protein>
    <submittedName>
        <fullName evidence="1">Uncharacterized protein</fullName>
    </submittedName>
</protein>
<keyword evidence="2" id="KW-1185">Reference proteome</keyword>
<dbReference type="EMBL" id="JEOB01000001">
    <property type="protein sequence ID" value="EXM40750.1"/>
    <property type="molecule type" value="Genomic_DNA"/>
</dbReference>
<accession>A0A011WUP6</accession>